<evidence type="ECO:0000256" key="2">
    <source>
        <dbReference type="PIRSR" id="PIRSR607760-1"/>
    </source>
</evidence>
<accession>W0E6F6</accession>
<dbReference type="OrthoDB" id="9800585at2"/>
<dbReference type="Gene3D" id="1.20.1260.10">
    <property type="match status" value="1"/>
</dbReference>
<reference evidence="5 6" key="1">
    <citation type="submission" date="2013-12" db="EMBL/GenBank/DDBJ databases">
        <authorList>
            <consortium name="DOE Joint Genome Institute"/>
            <person name="Smidt H."/>
            <person name="Huntemann M."/>
            <person name="Han J."/>
            <person name="Chen A."/>
            <person name="Kyrpides N."/>
            <person name="Mavromatis K."/>
            <person name="Markowitz V."/>
            <person name="Palaniappan K."/>
            <person name="Ivanova N."/>
            <person name="Schaumberg A."/>
            <person name="Pati A."/>
            <person name="Liolios K."/>
            <person name="Nordberg H.P."/>
            <person name="Cantor M.N."/>
            <person name="Hua S.X."/>
            <person name="Woyke T."/>
        </authorList>
    </citation>
    <scope>NUCLEOTIDE SEQUENCE [LARGE SCALE GENOMIC DNA]</scope>
    <source>
        <strain evidence="6">DSM 15288</strain>
    </source>
</reference>
<keyword evidence="6" id="KW-1185">Reference proteome</keyword>
<dbReference type="InterPro" id="IPR009078">
    <property type="entry name" value="Ferritin-like_SF"/>
</dbReference>
<feature type="binding site" evidence="2">
    <location>
        <position position="167"/>
    </location>
    <ligand>
        <name>Mn(2+)</name>
        <dbReference type="ChEBI" id="CHEBI:29035"/>
        <label>1</label>
    </ligand>
</feature>
<dbReference type="Pfam" id="PF05067">
    <property type="entry name" value="Mn_catalase"/>
    <property type="match status" value="1"/>
</dbReference>
<keyword evidence="2" id="KW-0479">Metal-binding</keyword>
<evidence type="ECO:0000256" key="4">
    <source>
        <dbReference type="SAM" id="MobiDB-lite"/>
    </source>
</evidence>
<gene>
    <name evidence="5" type="ORF">DESME_04065</name>
</gene>
<feature type="binding site" evidence="2">
    <location>
        <position position="65"/>
    </location>
    <ligand>
        <name>Mn(2+)</name>
        <dbReference type="ChEBI" id="CHEBI:29035"/>
        <label>1</label>
    </ligand>
</feature>
<protein>
    <submittedName>
        <fullName evidence="5">Mn-containing catalase</fullName>
    </submittedName>
</protein>
<name>W0E6F6_9FIRM</name>
<feature type="binding site" evidence="2">
    <location>
        <position position="35"/>
    </location>
    <ligand>
        <name>Mn(2+)</name>
        <dbReference type="ChEBI" id="CHEBI:29035"/>
        <label>1</label>
    </ligand>
</feature>
<proteinExistence type="inferred from homology"/>
<evidence type="ECO:0000256" key="3">
    <source>
        <dbReference type="PIRSR" id="PIRSR607760-2"/>
    </source>
</evidence>
<dbReference type="AlphaFoldDB" id="W0E6F6"/>
<dbReference type="RefSeq" id="WP_006715173.1">
    <property type="nucleotide sequence ID" value="NZ_CP007032.1"/>
</dbReference>
<sequence length="279" mass="30878">MFKHIKDMEYTVHVDQPDPRFANLLLEQFGGPHGELKAAMQYMTQSVACNDSKIRDMLQDIAAEEMSHLEMVGECISLLLGPTDNISRDFPALHMALLAGGPPLMNSMGIPWTGAYIESTGDLYTDLSSNSTAELRAKLIYERLLQQTDDAGVKDMVRFLLSREESHNFSFMQAINTLAGTGVNKNFRDSEFSKKYMNLSTGMGDARGPWNQGNGIQYEENPNEKYGGPAQYGKDRGPDSPGEIGPGYTDRTRNNPQFAQPQSPNPSPVTKPQSPSPLH</sequence>
<feature type="binding site" evidence="3">
    <location>
        <position position="60"/>
    </location>
    <ligand>
        <name>Ca(2+)</name>
        <dbReference type="ChEBI" id="CHEBI:29108"/>
    </ligand>
</feature>
<dbReference type="HOGENOM" id="CLU_057467_0_0_9"/>
<feature type="binding site" evidence="3">
    <location>
        <position position="202"/>
    </location>
    <ligand>
        <name>Ca(2+)</name>
        <dbReference type="ChEBI" id="CHEBI:29108"/>
    </ligand>
</feature>
<comment type="cofactor">
    <cofactor evidence="3">
        <name>Ca(2+)</name>
        <dbReference type="ChEBI" id="CHEBI:29108"/>
    </cofactor>
    <text evidence="3">Binds 1 Ca(2+) ion per subunit.</text>
</comment>
<dbReference type="InterPro" id="IPR007760">
    <property type="entry name" value="Mn_catalase"/>
</dbReference>
<keyword evidence="3" id="KW-0106">Calcium</keyword>
<dbReference type="SUPFAM" id="SSF47240">
    <property type="entry name" value="Ferritin-like"/>
    <property type="match status" value="1"/>
</dbReference>
<keyword evidence="2" id="KW-0464">Manganese</keyword>
<feature type="binding site" evidence="2">
    <location>
        <position position="134"/>
    </location>
    <ligand>
        <name>Mn(2+)</name>
        <dbReference type="ChEBI" id="CHEBI:29035"/>
        <label>1</label>
    </ligand>
</feature>
<dbReference type="CDD" id="cd01051">
    <property type="entry name" value="Mn_catalase"/>
    <property type="match status" value="1"/>
</dbReference>
<feature type="binding site" evidence="3">
    <location>
        <position position="198"/>
    </location>
    <ligand>
        <name>Ca(2+)</name>
        <dbReference type="ChEBI" id="CHEBI:29108"/>
    </ligand>
</feature>
<evidence type="ECO:0000256" key="1">
    <source>
        <dbReference type="ARBA" id="ARBA00007644"/>
    </source>
</evidence>
<evidence type="ECO:0000313" key="5">
    <source>
        <dbReference type="EMBL" id="AHF06327.1"/>
    </source>
</evidence>
<dbReference type="STRING" id="871968.DESME_04065"/>
<organism evidence="5 6">
    <name type="scientific">Desulfitobacterium metallireducens DSM 15288</name>
    <dbReference type="NCBI Taxonomy" id="871968"/>
    <lineage>
        <taxon>Bacteria</taxon>
        <taxon>Bacillati</taxon>
        <taxon>Bacillota</taxon>
        <taxon>Clostridia</taxon>
        <taxon>Eubacteriales</taxon>
        <taxon>Desulfitobacteriaceae</taxon>
        <taxon>Desulfitobacterium</taxon>
    </lineage>
</organism>
<feature type="binding site" evidence="3">
    <location>
        <position position="200"/>
    </location>
    <ligand>
        <name>Ca(2+)</name>
        <dbReference type="ChEBI" id="CHEBI:29108"/>
    </ligand>
</feature>
<dbReference type="EMBL" id="CP007032">
    <property type="protein sequence ID" value="AHF06327.1"/>
    <property type="molecule type" value="Genomic_DNA"/>
</dbReference>
<feature type="region of interest" description="Disordered" evidence="4">
    <location>
        <begin position="204"/>
        <end position="279"/>
    </location>
</feature>
<evidence type="ECO:0000313" key="6">
    <source>
        <dbReference type="Proteomes" id="UP000010847"/>
    </source>
</evidence>
<dbReference type="InterPro" id="IPR012347">
    <property type="entry name" value="Ferritin-like"/>
</dbReference>
<dbReference type="GO" id="GO:0046872">
    <property type="term" value="F:metal ion binding"/>
    <property type="evidence" value="ECO:0007669"/>
    <property type="project" value="UniProtKB-KW"/>
</dbReference>
<comment type="cofactor">
    <cofactor evidence="2">
        <name>Mn(2+)</name>
        <dbReference type="ChEBI" id="CHEBI:29035"/>
    </cofactor>
    <text evidence="2">Binds 2 manganese ions per subunit.</text>
</comment>
<feature type="binding site" evidence="2">
    <location>
        <position position="68"/>
    </location>
    <ligand>
        <name>Mn(2+)</name>
        <dbReference type="ChEBI" id="CHEBI:29035"/>
        <label>1</label>
    </ligand>
</feature>
<feature type="binding site" evidence="3">
    <location>
        <position position="56"/>
    </location>
    <ligand>
        <name>Ca(2+)</name>
        <dbReference type="ChEBI" id="CHEBI:29108"/>
    </ligand>
</feature>
<feature type="compositionally biased region" description="Pro residues" evidence="4">
    <location>
        <begin position="263"/>
        <end position="279"/>
    </location>
</feature>
<comment type="similarity">
    <text evidence="1">Belongs to the manganese catalase family.</text>
</comment>
<dbReference type="Proteomes" id="UP000010847">
    <property type="component" value="Chromosome"/>
</dbReference>
<dbReference type="InterPro" id="IPR039377">
    <property type="entry name" value="Mn_catalase_dom"/>
</dbReference>
<dbReference type="eggNOG" id="COG3546">
    <property type="taxonomic scope" value="Bacteria"/>
</dbReference>
<dbReference type="KEGG" id="dmt:DESME_04065"/>